<keyword evidence="2" id="KW-0378">Hydrolase</keyword>
<proteinExistence type="predicted"/>
<feature type="compositionally biased region" description="Acidic residues" evidence="1">
    <location>
        <begin position="603"/>
        <end position="612"/>
    </location>
</feature>
<feature type="region of interest" description="Disordered" evidence="1">
    <location>
        <begin position="371"/>
        <end position="436"/>
    </location>
</feature>
<keyword evidence="2" id="KW-0269">Exonuclease</keyword>
<feature type="compositionally biased region" description="Basic and acidic residues" evidence="1">
    <location>
        <begin position="424"/>
        <end position="436"/>
    </location>
</feature>
<feature type="compositionally biased region" description="Low complexity" evidence="1">
    <location>
        <begin position="231"/>
        <end position="249"/>
    </location>
</feature>
<comment type="caution">
    <text evidence="2">The sequence shown here is derived from an EMBL/GenBank/DDBJ whole genome shotgun (WGS) entry which is preliminary data.</text>
</comment>
<sequence>MMNGNDYLPKLGGFTFSRYFDAYTSVRQRPEFLDSSLINPEARSFNPSFFLAFLDELDKLSSLRVIALQQLQILPPQSRDLPLLSPLAMINQLVAQKAIVPPPSSSSPPLSSTSSRSSLSPLSSSLSVGKRENADRKRMDDDGEMETGETGKGLQGDSSDKEEEEEKAKEIRQGERRTQDISEEEKEGKEEEERGDVEEDEDEILKWRMKEGSPKGLADFTAILRVHRQSLPAALPSSSSSSLSISSVSTREKREAERNLPIEKSLSLPSSRTKPLMNRPSSSPPRRSCFSSSSLEEAPFKQGDKISDLSCLEEREQKREKEEEDGEWLEFVGRARDKRGARQQAAQKLLEDFFPSLHKQIASVVIHPPLLFSKGTRSDGREEEEEERMGEEELGDSNGLGKSQKIRREEGNDEDEEEEEEKTEEEREMERDIEKHLEDGEYFRSFIPSLIQASYTLLATTPSNTLNNLSLKVFKAPPTLLRLIDENSSHTSKEEEEEESPPHRHKGEPHEEEEEEEQGRSVRTLELQPNDDEKGGLKEDEEDVKEMKKKNNKKKEVTSSQPSDLDEKTTYALDHAVPVWLMQVLDRPFFILKKKKKQLQEGNDYDSEQAEEEEKKKTKEREKEREKGEESFMSKKQEKHAVAMQ</sequence>
<evidence type="ECO:0000256" key="1">
    <source>
        <dbReference type="SAM" id="MobiDB-lite"/>
    </source>
</evidence>
<feature type="region of interest" description="Disordered" evidence="1">
    <location>
        <begin position="231"/>
        <end position="345"/>
    </location>
</feature>
<evidence type="ECO:0000313" key="3">
    <source>
        <dbReference type="Proteomes" id="UP000221165"/>
    </source>
</evidence>
<feature type="compositionally biased region" description="Acidic residues" evidence="1">
    <location>
        <begin position="381"/>
        <end position="395"/>
    </location>
</feature>
<dbReference type="OrthoDB" id="333289at2759"/>
<dbReference type="RefSeq" id="XP_067926596.1">
    <property type="nucleotide sequence ID" value="XM_068061425.1"/>
</dbReference>
<reference evidence="2 3" key="1">
    <citation type="journal article" date="2017" name="Int. J. Parasitol.">
        <title>The genome of the protozoan parasite Cystoisospora suis and a reverse vaccinology approach to identify vaccine candidates.</title>
        <authorList>
            <person name="Palmieri N."/>
            <person name="Shrestha A."/>
            <person name="Ruttkowski B."/>
            <person name="Beck T."/>
            <person name="Vogl C."/>
            <person name="Tomley F."/>
            <person name="Blake D.P."/>
            <person name="Joachim A."/>
        </authorList>
    </citation>
    <scope>NUCLEOTIDE SEQUENCE [LARGE SCALE GENOMIC DNA]</scope>
    <source>
        <strain evidence="2 3">Wien I</strain>
    </source>
</reference>
<feature type="compositionally biased region" description="Basic and acidic residues" evidence="1">
    <location>
        <begin position="250"/>
        <end position="261"/>
    </location>
</feature>
<feature type="compositionally biased region" description="Basic and acidic residues" evidence="1">
    <location>
        <begin position="129"/>
        <end position="140"/>
    </location>
</feature>
<gene>
    <name evidence="2" type="ORF">CSUI_001219</name>
</gene>
<protein>
    <submittedName>
        <fullName evidence="2">Xrn 5-3 exonuclease amine-terminal protein</fullName>
    </submittedName>
</protein>
<feature type="compositionally biased region" description="Basic and acidic residues" evidence="1">
    <location>
        <begin position="298"/>
        <end position="321"/>
    </location>
</feature>
<feature type="region of interest" description="Disordered" evidence="1">
    <location>
        <begin position="596"/>
        <end position="645"/>
    </location>
</feature>
<evidence type="ECO:0000313" key="2">
    <source>
        <dbReference type="EMBL" id="PHJ24924.1"/>
    </source>
</evidence>
<name>A0A2C6LDC2_9APIC</name>
<feature type="compositionally biased region" description="Acidic residues" evidence="1">
    <location>
        <begin position="193"/>
        <end position="203"/>
    </location>
</feature>
<dbReference type="VEuPathDB" id="ToxoDB:CSUI_001219"/>
<feature type="region of interest" description="Disordered" evidence="1">
    <location>
        <begin position="101"/>
        <end position="212"/>
    </location>
</feature>
<organism evidence="2 3">
    <name type="scientific">Cystoisospora suis</name>
    <dbReference type="NCBI Taxonomy" id="483139"/>
    <lineage>
        <taxon>Eukaryota</taxon>
        <taxon>Sar</taxon>
        <taxon>Alveolata</taxon>
        <taxon>Apicomplexa</taxon>
        <taxon>Conoidasida</taxon>
        <taxon>Coccidia</taxon>
        <taxon>Eucoccidiorida</taxon>
        <taxon>Eimeriorina</taxon>
        <taxon>Sarcocystidae</taxon>
        <taxon>Cystoisospora</taxon>
    </lineage>
</organism>
<keyword evidence="2" id="KW-0540">Nuclease</keyword>
<feature type="non-terminal residue" evidence="2">
    <location>
        <position position="645"/>
    </location>
</feature>
<dbReference type="GeneID" id="94424636"/>
<dbReference type="GO" id="GO:0004527">
    <property type="term" value="F:exonuclease activity"/>
    <property type="evidence" value="ECO:0007669"/>
    <property type="project" value="UniProtKB-KW"/>
</dbReference>
<accession>A0A2C6LDC2</accession>
<feature type="compositionally biased region" description="Basic and acidic residues" evidence="1">
    <location>
        <begin position="613"/>
        <end position="645"/>
    </location>
</feature>
<feature type="compositionally biased region" description="Acidic residues" evidence="1">
    <location>
        <begin position="411"/>
        <end position="423"/>
    </location>
</feature>
<dbReference type="Proteomes" id="UP000221165">
    <property type="component" value="Unassembled WGS sequence"/>
</dbReference>
<dbReference type="EMBL" id="MIGC01000481">
    <property type="protein sequence ID" value="PHJ24924.1"/>
    <property type="molecule type" value="Genomic_DNA"/>
</dbReference>
<dbReference type="AlphaFoldDB" id="A0A2C6LDC2"/>
<feature type="compositionally biased region" description="Basic and acidic residues" evidence="1">
    <location>
        <begin position="166"/>
        <end position="192"/>
    </location>
</feature>
<keyword evidence="3" id="KW-1185">Reference proteome</keyword>
<feature type="compositionally biased region" description="Low complexity" evidence="1">
    <location>
        <begin position="107"/>
        <end position="127"/>
    </location>
</feature>
<feature type="region of interest" description="Disordered" evidence="1">
    <location>
        <begin position="486"/>
        <end position="568"/>
    </location>
</feature>
<feature type="compositionally biased region" description="Low complexity" evidence="1">
    <location>
        <begin position="279"/>
        <end position="294"/>
    </location>
</feature>